<dbReference type="SUPFAM" id="SSF56300">
    <property type="entry name" value="Metallo-dependent phosphatases"/>
    <property type="match status" value="1"/>
</dbReference>
<dbReference type="OrthoDB" id="327733at2"/>
<dbReference type="EMBL" id="MVFC01000043">
    <property type="protein sequence ID" value="OON72064.1"/>
    <property type="molecule type" value="Genomic_DNA"/>
</dbReference>
<dbReference type="PROSITE" id="PS51318">
    <property type="entry name" value="TAT"/>
    <property type="match status" value="1"/>
</dbReference>
<dbReference type="RefSeq" id="WP_077973828.1">
    <property type="nucleotide sequence ID" value="NZ_CP045178.1"/>
</dbReference>
<name>A0A1V4A137_9ACTN</name>
<reference evidence="3 4" key="1">
    <citation type="submission" date="2017-02" db="EMBL/GenBank/DDBJ databases">
        <title>Draft Genome Sequence of Streptomyces tsukubaensis F601, a Producer of the immunosuppressant tacrolimus FK506.</title>
        <authorList>
            <person name="Zong G."/>
            <person name="Zhong C."/>
            <person name="Fu J."/>
            <person name="Qin R."/>
            <person name="Cao G."/>
        </authorList>
    </citation>
    <scope>NUCLEOTIDE SEQUENCE [LARGE SCALE GENOMIC DNA]</scope>
    <source>
        <strain evidence="3 4">F601</strain>
    </source>
</reference>
<dbReference type="InterPro" id="IPR038607">
    <property type="entry name" value="PhoD-like_sf"/>
</dbReference>
<organism evidence="3 4">
    <name type="scientific">Streptomyces tsukubensis</name>
    <dbReference type="NCBI Taxonomy" id="83656"/>
    <lineage>
        <taxon>Bacteria</taxon>
        <taxon>Bacillati</taxon>
        <taxon>Actinomycetota</taxon>
        <taxon>Actinomycetes</taxon>
        <taxon>Kitasatosporales</taxon>
        <taxon>Streptomycetaceae</taxon>
        <taxon>Streptomyces</taxon>
    </lineage>
</organism>
<accession>A0A1V4A137</accession>
<feature type="domain" description="Phospholipase D N-terminal" evidence="2">
    <location>
        <begin position="66"/>
        <end position="162"/>
    </location>
</feature>
<dbReference type="PANTHER" id="PTHR43606">
    <property type="entry name" value="PHOSPHATASE, PUTATIVE (AFU_ORTHOLOGUE AFUA_6G08710)-RELATED"/>
    <property type="match status" value="1"/>
</dbReference>
<proteinExistence type="predicted"/>
<evidence type="ECO:0000313" key="3">
    <source>
        <dbReference type="EMBL" id="OON72064.1"/>
    </source>
</evidence>
<feature type="domain" description="PhoD-like phosphatase metallophosphatase" evidence="1">
    <location>
        <begin position="175"/>
        <end position="516"/>
    </location>
</feature>
<dbReference type="PANTHER" id="PTHR43606:SF2">
    <property type="entry name" value="ALKALINE PHOSPHATASE FAMILY PROTEIN (AFU_ORTHOLOGUE AFUA_5G03860)"/>
    <property type="match status" value="1"/>
</dbReference>
<dbReference type="InterPro" id="IPR032093">
    <property type="entry name" value="PhoD_N"/>
</dbReference>
<gene>
    <name evidence="3" type="ORF">B1H18_31285</name>
</gene>
<dbReference type="Proteomes" id="UP000190539">
    <property type="component" value="Unassembled WGS sequence"/>
</dbReference>
<dbReference type="InterPro" id="IPR018946">
    <property type="entry name" value="PhoD-like_MPP"/>
</dbReference>
<dbReference type="InterPro" id="IPR006311">
    <property type="entry name" value="TAT_signal"/>
</dbReference>
<dbReference type="Gene3D" id="2.60.40.380">
    <property type="entry name" value="Purple acid phosphatase-like, N-terminal"/>
    <property type="match status" value="1"/>
</dbReference>
<dbReference type="Pfam" id="PF09423">
    <property type="entry name" value="PhoD"/>
    <property type="match status" value="1"/>
</dbReference>
<dbReference type="InterPro" id="IPR029052">
    <property type="entry name" value="Metallo-depent_PP-like"/>
</dbReference>
<sequence>MTLAPQPPSRHSYELRTAARRLGRRRFLTGTAAAAALAFATNLPAAGAAAAAELDPARITENPFTLGVASGDPHPDSVLLWTRLAPRPYESGGGLPRSRVTLRWELAHDERFSRIARRGSVTAHPEFNHTARAEVPGLDSDRAYFYRFTTGRWTSPVGRTRTAPAPGARISELRLAAVSCQAYHDGYYTAYGHLAEEDLDVVLHLGDYLYEYAVTATGGARAYTDRKLPAHYNRETVTLEDYRLRYALYKSDPDLLAAHAAHPFVVTWDDHETENNYAGDTPENDVPPDEFLLRRASAYRAYWENQPLRAPQRPTGSDMRLYRRLQYGRLAQFDILDTRQYRSDQAYGDGWQTPGPDSEDPARTLTGATQERWLIDGWRSSKATWNVLPQQVTFAQRKDRPTADFKLSMDSWDGYPASRRRVLDGWQAAGADNLLVLTGDVHVHYGFDIKKDFADPDSATLGTEIVTSSVTSGKDGADKPANWGTYMAANPHLKFYNGRRGYVAVTLGREEARADFRTVSAVTTPGAPLTTAGSFVTRAGAPGLKPV</sequence>
<dbReference type="CDD" id="cd07389">
    <property type="entry name" value="MPP_PhoD"/>
    <property type="match status" value="1"/>
</dbReference>
<keyword evidence="4" id="KW-1185">Reference proteome</keyword>
<comment type="caution">
    <text evidence="3">The sequence shown here is derived from an EMBL/GenBank/DDBJ whole genome shotgun (WGS) entry which is preliminary data.</text>
</comment>
<evidence type="ECO:0000259" key="2">
    <source>
        <dbReference type="Pfam" id="PF16655"/>
    </source>
</evidence>
<evidence type="ECO:0000259" key="1">
    <source>
        <dbReference type="Pfam" id="PF09423"/>
    </source>
</evidence>
<protein>
    <submittedName>
        <fullName evidence="3">Alkaline phosphatase</fullName>
    </submittedName>
</protein>
<dbReference type="STRING" id="83656.B1H18_31285"/>
<dbReference type="Gene3D" id="3.60.21.70">
    <property type="entry name" value="PhoD-like phosphatase"/>
    <property type="match status" value="1"/>
</dbReference>
<dbReference type="Pfam" id="PF16655">
    <property type="entry name" value="PhoD_N"/>
    <property type="match status" value="1"/>
</dbReference>
<dbReference type="InterPro" id="IPR052900">
    <property type="entry name" value="Phospholipid_Metab_Enz"/>
</dbReference>
<evidence type="ECO:0000313" key="4">
    <source>
        <dbReference type="Proteomes" id="UP000190539"/>
    </source>
</evidence>
<dbReference type="AlphaFoldDB" id="A0A1V4A137"/>